<dbReference type="GO" id="GO:0016285">
    <property type="term" value="F:alanyl aminopeptidase activity"/>
    <property type="evidence" value="ECO:0007669"/>
    <property type="project" value="UniProtKB-EC"/>
</dbReference>
<evidence type="ECO:0000256" key="6">
    <source>
        <dbReference type="ARBA" id="ARBA00022438"/>
    </source>
</evidence>
<accession>A0ABW5RLD0</accession>
<keyword evidence="18" id="KW-1185">Reference proteome</keyword>
<keyword evidence="7" id="KW-0645">Protease</keyword>
<evidence type="ECO:0000256" key="9">
    <source>
        <dbReference type="ARBA" id="ARBA00022801"/>
    </source>
</evidence>
<dbReference type="SUPFAM" id="SSF55486">
    <property type="entry name" value="Metalloproteases ('zincins'), catalytic domain"/>
    <property type="match status" value="1"/>
</dbReference>
<comment type="similarity">
    <text evidence="3">Belongs to the peptidase M1 family.</text>
</comment>
<gene>
    <name evidence="17" type="primary">pepN</name>
    <name evidence="17" type="ORF">ACFSUQ_05900</name>
</gene>
<sequence>MPGLNLTRIEADERAELVSVKHYDIALDLTTSETTFRTVTRVTFDAQAGASTFIDAITDKVYAVTLNGTELDPNEVADGIRIQLPNLAEHNEVVIDADMRYMNTGEGLHRFVDPADGEVYLYSQFEVPDARRMYPCFEQPNLKATFAFTVTAPDHWQVVSNQPTPEAEPLGEGKARWAFEATPRMSTYITALVAGPYQVWRDELTSTDGRTIPLGVFARASLAEFMDPENVFTTTKQGFDFFENSFGVPYPFDKYDQLFVPEYNMGAMENAGCVTFTESYVFRSRVSDAIRERRVITILHELAHMWFGDLVTMNWWNDLWLNESFAEFISTLATVEATEWTNDWVSFLASEKTWAYRQDQLPSTHPIVAEIRDLDDVQVNFDGITYAKGASVLKQLFFWVGREAFFKGINSYFTKHAWGNTVLDDLLVELEAASGRDLKDWSKKWLETAQVNTLRPQLEVDAEGIITKFSVLQTAPAEYPTLRPHRLGIGIYSKNADGKLVQSFNVEVDIDGAETELPQLVGQHRGDLVLINDGDLAYAKIRLDEQSLRTALSSVSDIEDPLARALVLASLWDATRDAEIRPREYTRHVLEDIATETESTTRRQVLGQLATAARRFTTAEDRDEVLAVVAEDMLQLSQQAAAGSDAQFAFVRSFAAFASSDAHLDAVQALLDGSLQLEGLTVDTDLGWELLQALVAGGRAGEAEIAARHETDRTADGNRSAAHARAAIPTAAGKRAAWDSTWTNDGATNDVVRATIAGFWHTNDDALVEPFVDEYFDGILNIWNSRSYHIAEFLIEGYFPTPLASDTIVSKATAWLDANTDAPAALRRMLLEGLDDVKRALKAQERDAQD</sequence>
<dbReference type="Pfam" id="PF17900">
    <property type="entry name" value="Peptidase_M1_N"/>
    <property type="match status" value="1"/>
</dbReference>
<evidence type="ECO:0000259" key="15">
    <source>
        <dbReference type="Pfam" id="PF11838"/>
    </source>
</evidence>
<evidence type="ECO:0000256" key="10">
    <source>
        <dbReference type="ARBA" id="ARBA00022833"/>
    </source>
</evidence>
<keyword evidence="10" id="KW-0862">Zinc</keyword>
<name>A0ABW5RLD0_9MICO</name>
<dbReference type="InterPro" id="IPR045357">
    <property type="entry name" value="Aminopeptidase_N-like_N"/>
</dbReference>
<dbReference type="RefSeq" id="WP_066056187.1">
    <property type="nucleotide sequence ID" value="NZ_JBHUNF010000003.1"/>
</dbReference>
<feature type="domain" description="ERAP1-like C-terminal" evidence="15">
    <location>
        <begin position="528"/>
        <end position="839"/>
    </location>
</feature>
<evidence type="ECO:0000313" key="17">
    <source>
        <dbReference type="EMBL" id="MFD2674832.1"/>
    </source>
</evidence>
<dbReference type="SUPFAM" id="SSF63737">
    <property type="entry name" value="Leukotriene A4 hydrolase N-terminal domain"/>
    <property type="match status" value="1"/>
</dbReference>
<dbReference type="PANTHER" id="PTHR11533:SF174">
    <property type="entry name" value="PUROMYCIN-SENSITIVE AMINOPEPTIDASE-RELATED"/>
    <property type="match status" value="1"/>
</dbReference>
<dbReference type="NCBIfam" id="TIGR02412">
    <property type="entry name" value="pepN_strep_liv"/>
    <property type="match status" value="1"/>
</dbReference>
<evidence type="ECO:0000259" key="14">
    <source>
        <dbReference type="Pfam" id="PF01433"/>
    </source>
</evidence>
<evidence type="ECO:0000256" key="2">
    <source>
        <dbReference type="ARBA" id="ARBA00001947"/>
    </source>
</evidence>
<organism evidence="17 18">
    <name type="scientific">Gulosibacter bifidus</name>
    <dbReference type="NCBI Taxonomy" id="272239"/>
    <lineage>
        <taxon>Bacteria</taxon>
        <taxon>Bacillati</taxon>
        <taxon>Actinomycetota</taxon>
        <taxon>Actinomycetes</taxon>
        <taxon>Micrococcales</taxon>
        <taxon>Microbacteriaceae</taxon>
        <taxon>Gulosibacter</taxon>
    </lineage>
</organism>
<dbReference type="EC" id="3.4.11.2" evidence="4"/>
<evidence type="ECO:0000256" key="4">
    <source>
        <dbReference type="ARBA" id="ARBA00012564"/>
    </source>
</evidence>
<dbReference type="PANTHER" id="PTHR11533">
    <property type="entry name" value="PROTEASE M1 ZINC METALLOPROTEASE"/>
    <property type="match status" value="1"/>
</dbReference>
<dbReference type="InterPro" id="IPR001930">
    <property type="entry name" value="Peptidase_M1"/>
</dbReference>
<feature type="domain" description="Peptidase M1 membrane alanine aminopeptidase" evidence="14">
    <location>
        <begin position="234"/>
        <end position="445"/>
    </location>
</feature>
<dbReference type="PRINTS" id="PR00756">
    <property type="entry name" value="ALADIPTASE"/>
</dbReference>
<dbReference type="CDD" id="cd09602">
    <property type="entry name" value="M1_APN"/>
    <property type="match status" value="1"/>
</dbReference>
<dbReference type="InterPro" id="IPR042097">
    <property type="entry name" value="Aminopeptidase_N-like_N_sf"/>
</dbReference>
<evidence type="ECO:0000256" key="1">
    <source>
        <dbReference type="ARBA" id="ARBA00000098"/>
    </source>
</evidence>
<dbReference type="EMBL" id="JBHUNF010000003">
    <property type="protein sequence ID" value="MFD2674832.1"/>
    <property type="molecule type" value="Genomic_DNA"/>
</dbReference>
<feature type="domain" description="Aminopeptidase N-like N-terminal" evidence="16">
    <location>
        <begin position="21"/>
        <end position="189"/>
    </location>
</feature>
<evidence type="ECO:0000256" key="3">
    <source>
        <dbReference type="ARBA" id="ARBA00010136"/>
    </source>
</evidence>
<dbReference type="InterPro" id="IPR024571">
    <property type="entry name" value="ERAP1-like_C_dom"/>
</dbReference>
<evidence type="ECO:0000256" key="13">
    <source>
        <dbReference type="ARBA" id="ARBA00031533"/>
    </source>
</evidence>
<dbReference type="InterPro" id="IPR050344">
    <property type="entry name" value="Peptidase_M1_aminopeptidases"/>
</dbReference>
<dbReference type="Proteomes" id="UP001597453">
    <property type="component" value="Unassembled WGS sequence"/>
</dbReference>
<dbReference type="Pfam" id="PF01433">
    <property type="entry name" value="Peptidase_M1"/>
    <property type="match status" value="1"/>
</dbReference>
<dbReference type="Pfam" id="PF11838">
    <property type="entry name" value="ERAP1_C"/>
    <property type="match status" value="1"/>
</dbReference>
<comment type="caution">
    <text evidence="17">The sequence shown here is derived from an EMBL/GenBank/DDBJ whole genome shotgun (WGS) entry which is preliminary data.</text>
</comment>
<evidence type="ECO:0000256" key="7">
    <source>
        <dbReference type="ARBA" id="ARBA00022670"/>
    </source>
</evidence>
<comment type="catalytic activity">
    <reaction evidence="1">
        <text>Release of an N-terminal amino acid, Xaa-|-Yaa- from a peptide, amide or arylamide. Xaa is preferably Ala, but may be most amino acids including Pro (slow action). When a terminal hydrophobic residue is followed by a prolyl residue, the two may be released as an intact Xaa-Pro dipeptide.</text>
        <dbReference type="EC" id="3.4.11.2"/>
    </reaction>
</comment>
<dbReference type="Gene3D" id="1.10.390.10">
    <property type="entry name" value="Neutral Protease Domain 2"/>
    <property type="match status" value="1"/>
</dbReference>
<reference evidence="18" key="1">
    <citation type="journal article" date="2019" name="Int. J. Syst. Evol. Microbiol.">
        <title>The Global Catalogue of Microorganisms (GCM) 10K type strain sequencing project: providing services to taxonomists for standard genome sequencing and annotation.</title>
        <authorList>
            <consortium name="The Broad Institute Genomics Platform"/>
            <consortium name="The Broad Institute Genome Sequencing Center for Infectious Disease"/>
            <person name="Wu L."/>
            <person name="Ma J."/>
        </authorList>
    </citation>
    <scope>NUCLEOTIDE SEQUENCE [LARGE SCALE GENOMIC DNA]</scope>
    <source>
        <strain evidence="18">TISTR 1511</strain>
    </source>
</reference>
<evidence type="ECO:0000313" key="18">
    <source>
        <dbReference type="Proteomes" id="UP001597453"/>
    </source>
</evidence>
<comment type="cofactor">
    <cofactor evidence="2">
        <name>Zn(2+)</name>
        <dbReference type="ChEBI" id="CHEBI:29105"/>
    </cofactor>
</comment>
<evidence type="ECO:0000256" key="11">
    <source>
        <dbReference type="ARBA" id="ARBA00023049"/>
    </source>
</evidence>
<dbReference type="InterPro" id="IPR014782">
    <property type="entry name" value="Peptidase_M1_dom"/>
</dbReference>
<keyword evidence="6 17" id="KW-0031">Aminopeptidase</keyword>
<dbReference type="InterPro" id="IPR012778">
    <property type="entry name" value="Pept_M1_aminopeptidase"/>
</dbReference>
<evidence type="ECO:0000259" key="16">
    <source>
        <dbReference type="Pfam" id="PF17900"/>
    </source>
</evidence>
<evidence type="ECO:0000256" key="12">
    <source>
        <dbReference type="ARBA" id="ARBA00029811"/>
    </source>
</evidence>
<evidence type="ECO:0000256" key="5">
    <source>
        <dbReference type="ARBA" id="ARBA00015611"/>
    </source>
</evidence>
<dbReference type="Gene3D" id="2.60.40.1730">
    <property type="entry name" value="tricorn interacting facor f3 domain"/>
    <property type="match status" value="1"/>
</dbReference>
<dbReference type="InterPro" id="IPR027268">
    <property type="entry name" value="Peptidase_M4/M1_CTD_sf"/>
</dbReference>
<keyword evidence="9 17" id="KW-0378">Hydrolase</keyword>
<evidence type="ECO:0000256" key="8">
    <source>
        <dbReference type="ARBA" id="ARBA00022723"/>
    </source>
</evidence>
<keyword evidence="8" id="KW-0479">Metal-binding</keyword>
<protein>
    <recommendedName>
        <fullName evidence="5">Aminopeptidase N</fullName>
        <ecNumber evidence="4">3.4.11.2</ecNumber>
    </recommendedName>
    <alternativeName>
        <fullName evidence="12">Alanine aminopeptidase</fullName>
    </alternativeName>
    <alternativeName>
        <fullName evidence="13">Lysyl aminopeptidase</fullName>
    </alternativeName>
</protein>
<proteinExistence type="inferred from homology"/>
<keyword evidence="11" id="KW-0482">Metalloprotease</keyword>